<protein>
    <submittedName>
        <fullName evidence="1">Uncharacterized protein</fullName>
    </submittedName>
</protein>
<sequence length="471" mass="55184">MNFEVLGKVDGNILIYKSYRDIGFMCAFDNGMKMIEKNRLDFLPERTISTEFQIYPGFAYMFYQFQRRNVFYCMAVKFDSKGKRIGDPIQLDTTSNMTYASNRNVYTVLFSDDKQKIMVFKVSSRNDRMHVLTTALFDKDLNLLKKSRVGVEMPQRNDFLSEFIIDNDGDMACIRASGTSQNDNINKVTLVTKKANEDVVKFTDLSIKGFYLDDIRIKADNLNRHYIVTSYFSKQRRGNIDGLYYYLWDKDAQKEMLNTATVFTDEFRTDARNEGNTKTAFNDFFLNNIILRKDGGFIVISESAYSSTRGNTLSRWDYLYGSPYWSQLDYYSWNSPLGFYPWWRMNTFNNNMTRYYADNVTVISFDKTGKMEWSNVIRKSQYDDNTDNFIGFGMLNSGDRLHFLFNVQEKRDNILSDQSIAPNGQINRNPTFKNLDRGYNFMPRHAKQVGARQLIIPCQYRGYTCFAKIDY</sequence>
<evidence type="ECO:0000313" key="1">
    <source>
        <dbReference type="EMBL" id="BFG71628.1"/>
    </source>
</evidence>
<organism evidence="1">
    <name type="scientific">Sediminibacterium sp. KACHI17</name>
    <dbReference type="NCBI Taxonomy" id="1751071"/>
    <lineage>
        <taxon>Bacteria</taxon>
        <taxon>Pseudomonadati</taxon>
        <taxon>Bacteroidota</taxon>
        <taxon>Chitinophagia</taxon>
        <taxon>Chitinophagales</taxon>
        <taxon>Chitinophagaceae</taxon>
        <taxon>Sediminibacterium</taxon>
    </lineage>
</organism>
<dbReference type="EMBL" id="AP029612">
    <property type="protein sequence ID" value="BFG71628.1"/>
    <property type="molecule type" value="Genomic_DNA"/>
</dbReference>
<reference evidence="1" key="1">
    <citation type="submission" date="2024-02" db="EMBL/GenBank/DDBJ databases">
        <title>Sediminibacterium planktonica sp. nov. and Sediminibacterium longus sp. nov., isolated from surface lake and river water.</title>
        <authorList>
            <person name="Watanabe K."/>
            <person name="Takemine S."/>
            <person name="Ishii Y."/>
            <person name="Ogata Y."/>
            <person name="Shindo C."/>
            <person name="Suda W."/>
        </authorList>
    </citation>
    <scope>NUCLEOTIDE SEQUENCE</scope>
    <source>
        <strain evidence="1">KACHI17</strain>
    </source>
</reference>
<name>A0AAT9GLR4_9BACT</name>
<proteinExistence type="predicted"/>
<dbReference type="AlphaFoldDB" id="A0AAT9GLR4"/>
<accession>A0AAT9GLR4</accession>
<gene>
    <name evidence="1" type="ORF">KACHI17_25090</name>
</gene>